<organism evidence="1 2">
    <name type="scientific">Hibiscus trionum</name>
    <name type="common">Flower of an hour</name>
    <dbReference type="NCBI Taxonomy" id="183268"/>
    <lineage>
        <taxon>Eukaryota</taxon>
        <taxon>Viridiplantae</taxon>
        <taxon>Streptophyta</taxon>
        <taxon>Embryophyta</taxon>
        <taxon>Tracheophyta</taxon>
        <taxon>Spermatophyta</taxon>
        <taxon>Magnoliopsida</taxon>
        <taxon>eudicotyledons</taxon>
        <taxon>Gunneridae</taxon>
        <taxon>Pentapetalae</taxon>
        <taxon>rosids</taxon>
        <taxon>malvids</taxon>
        <taxon>Malvales</taxon>
        <taxon>Malvaceae</taxon>
        <taxon>Malvoideae</taxon>
        <taxon>Hibiscus</taxon>
    </lineage>
</organism>
<proteinExistence type="predicted"/>
<name>A0A9W7GXQ6_HIBTR</name>
<dbReference type="EMBL" id="BSYR01000005">
    <property type="protein sequence ID" value="GMI67477.1"/>
    <property type="molecule type" value="Genomic_DNA"/>
</dbReference>
<keyword evidence="2" id="KW-1185">Reference proteome</keyword>
<accession>A0A9W7GXQ6</accession>
<gene>
    <name evidence="1" type="ORF">HRI_000417000</name>
</gene>
<sequence length="152" mass="16998">MATNDQSIIPNSAYPTKPFIIVSLSYILKLTPTNYISWKPQIEATLIGYDLHKFIDGSNLARPNPLPKMSLSFLIPPTSVGFVEINSFSGLFSAPFPTPLFLSFHNFPQFMMLGRLLKKLMLIPPKVTLSKSKIISAVLQRVLVQSLTTCKR</sequence>
<evidence type="ECO:0008006" key="3">
    <source>
        <dbReference type="Google" id="ProtNLM"/>
    </source>
</evidence>
<dbReference type="AlphaFoldDB" id="A0A9W7GXQ6"/>
<evidence type="ECO:0000313" key="1">
    <source>
        <dbReference type="EMBL" id="GMI67477.1"/>
    </source>
</evidence>
<protein>
    <recommendedName>
        <fullName evidence="3">Retrotransposon Copia-like N-terminal domain-containing protein</fullName>
    </recommendedName>
</protein>
<dbReference type="OrthoDB" id="1912561at2759"/>
<evidence type="ECO:0000313" key="2">
    <source>
        <dbReference type="Proteomes" id="UP001165190"/>
    </source>
</evidence>
<reference evidence="1" key="1">
    <citation type="submission" date="2023-05" db="EMBL/GenBank/DDBJ databases">
        <title>Genome and transcriptome analyses reveal genes involved in the formation of fine ridges on petal epidermal cells in Hibiscus trionum.</title>
        <authorList>
            <person name="Koshimizu S."/>
            <person name="Masuda S."/>
            <person name="Ishii T."/>
            <person name="Shirasu K."/>
            <person name="Hoshino A."/>
            <person name="Arita M."/>
        </authorList>
    </citation>
    <scope>NUCLEOTIDE SEQUENCE</scope>
    <source>
        <strain evidence="1">Hamamatsu line</strain>
    </source>
</reference>
<dbReference type="Proteomes" id="UP001165190">
    <property type="component" value="Unassembled WGS sequence"/>
</dbReference>
<comment type="caution">
    <text evidence="1">The sequence shown here is derived from an EMBL/GenBank/DDBJ whole genome shotgun (WGS) entry which is preliminary data.</text>
</comment>